<dbReference type="EMBL" id="QYUO01000001">
    <property type="protein sequence ID" value="RJF97490.1"/>
    <property type="molecule type" value="Genomic_DNA"/>
</dbReference>
<feature type="domain" description="Transposase IS4-like" evidence="1">
    <location>
        <begin position="127"/>
        <end position="353"/>
    </location>
</feature>
<dbReference type="InterPro" id="IPR024473">
    <property type="entry name" value="Transposases_IS4_N"/>
</dbReference>
<gene>
    <name evidence="3" type="ORF">D3871_02310</name>
</gene>
<dbReference type="PANTHER" id="PTHR37529">
    <property type="entry name" value="TRANSPOSASE INSG FOR INSERTION SEQUENCE ELEMENT IS4-RELATED"/>
    <property type="match status" value="1"/>
</dbReference>
<evidence type="ECO:0000313" key="4">
    <source>
        <dbReference type="Proteomes" id="UP000265955"/>
    </source>
</evidence>
<dbReference type="Proteomes" id="UP000265955">
    <property type="component" value="Unassembled WGS sequence"/>
</dbReference>
<organism evidence="3 4">
    <name type="scientific">Noviherbaspirillum saxi</name>
    <dbReference type="NCBI Taxonomy" id="2320863"/>
    <lineage>
        <taxon>Bacteria</taxon>
        <taxon>Pseudomonadati</taxon>
        <taxon>Pseudomonadota</taxon>
        <taxon>Betaproteobacteria</taxon>
        <taxon>Burkholderiales</taxon>
        <taxon>Oxalobacteraceae</taxon>
        <taxon>Noviherbaspirillum</taxon>
    </lineage>
</organism>
<dbReference type="Pfam" id="PF01609">
    <property type="entry name" value="DDE_Tnp_1"/>
    <property type="match status" value="1"/>
</dbReference>
<proteinExistence type="predicted"/>
<dbReference type="NCBIfam" id="NF033592">
    <property type="entry name" value="transpos_IS4_1"/>
    <property type="match status" value="1"/>
</dbReference>
<dbReference type="InterPro" id="IPR012337">
    <property type="entry name" value="RNaseH-like_sf"/>
</dbReference>
<feature type="domain" description="Transposase IS4 N-terminal" evidence="2">
    <location>
        <begin position="20"/>
        <end position="108"/>
    </location>
</feature>
<reference evidence="4" key="1">
    <citation type="submission" date="2018-09" db="EMBL/GenBank/DDBJ databases">
        <authorList>
            <person name="Zhu H."/>
        </authorList>
    </citation>
    <scope>NUCLEOTIDE SEQUENCE [LARGE SCALE GENOMIC DNA]</scope>
    <source>
        <strain evidence="4">K1R23-30</strain>
    </source>
</reference>
<evidence type="ECO:0000313" key="3">
    <source>
        <dbReference type="EMBL" id="RJF97490.1"/>
    </source>
</evidence>
<keyword evidence="4" id="KW-1185">Reference proteome</keyword>
<name>A0A3A3FPV2_9BURK</name>
<dbReference type="GO" id="GO:0003677">
    <property type="term" value="F:DNA binding"/>
    <property type="evidence" value="ECO:0007669"/>
    <property type="project" value="InterPro"/>
</dbReference>
<evidence type="ECO:0000259" key="2">
    <source>
        <dbReference type="Pfam" id="PF13006"/>
    </source>
</evidence>
<sequence>MLADALTLLLDAQDAPDWARLGAHLPYEWIAQAVAETGRASLRHRRLPAEQVVWLVVALALYRHQSISEVIDALDLALPAVQAPFVSKSAVAQARQRLGEAPLKWLFQTSARAWSSQDKNAYLFKGLSLLAMDGTTLRTADSPANREHFGAQSYASGAVASYPQVRGVTLTAIPTHLVVDAAFGRYDSNEMLYAKTLVPGIPDHTLTVFDKGFLAAEILCGLTANGQNRHFLIPAKGNTQWEVVEGTPEDAIVQMRVSPQARNKSPTLPQFWRARAIAAIDPQGRKKVLLTSLTDRQRFKASEIVACYGRRWQIETSYRELKQSMMGRALTLRSKTVEGVQQEIWGALTAYNLIRVEIAKAALEANCAPTEISFVRAFHTIQYELRWAAVTRAQGKLPALLQRLRQRLVSILNEKRPGRRCDRVVKSTPKRYAVRVLKKVLI</sequence>
<dbReference type="Gene3D" id="3.90.350.10">
    <property type="entry name" value="Transposase Inhibitor Protein From Tn5, Chain A, domain 1"/>
    <property type="match status" value="1"/>
</dbReference>
<dbReference type="Pfam" id="PF13006">
    <property type="entry name" value="Nterm_IS4"/>
    <property type="match status" value="1"/>
</dbReference>
<dbReference type="InterPro" id="IPR047952">
    <property type="entry name" value="Transpos_IS4"/>
</dbReference>
<dbReference type="RefSeq" id="WP_119767438.1">
    <property type="nucleotide sequence ID" value="NZ_QYUO01000001.1"/>
</dbReference>
<accession>A0A3A3FPV2</accession>
<dbReference type="GO" id="GO:0006313">
    <property type="term" value="P:DNA transposition"/>
    <property type="evidence" value="ECO:0007669"/>
    <property type="project" value="InterPro"/>
</dbReference>
<dbReference type="InterPro" id="IPR002559">
    <property type="entry name" value="Transposase_11"/>
</dbReference>
<protein>
    <submittedName>
        <fullName evidence="3">IS4 family transposase</fullName>
    </submittedName>
</protein>
<comment type="caution">
    <text evidence="3">The sequence shown here is derived from an EMBL/GenBank/DDBJ whole genome shotgun (WGS) entry which is preliminary data.</text>
</comment>
<evidence type="ECO:0000259" key="1">
    <source>
        <dbReference type="Pfam" id="PF01609"/>
    </source>
</evidence>
<dbReference type="PANTHER" id="PTHR37529:SF1">
    <property type="entry name" value="TRANSPOSASE INSG FOR INSERTION SEQUENCE ELEMENT IS4-RELATED"/>
    <property type="match status" value="1"/>
</dbReference>
<dbReference type="GO" id="GO:0004803">
    <property type="term" value="F:transposase activity"/>
    <property type="evidence" value="ECO:0007669"/>
    <property type="project" value="InterPro"/>
</dbReference>
<dbReference type="OrthoDB" id="9796012at2"/>
<dbReference type="SUPFAM" id="SSF53098">
    <property type="entry name" value="Ribonuclease H-like"/>
    <property type="match status" value="1"/>
</dbReference>
<dbReference type="AlphaFoldDB" id="A0A3A3FPV2"/>